<reference evidence="6" key="1">
    <citation type="submission" date="2020-02" db="EMBL/GenBank/DDBJ databases">
        <authorList>
            <person name="Meier V. D."/>
        </authorList>
    </citation>
    <scope>NUCLEOTIDE SEQUENCE</scope>
    <source>
        <strain evidence="6">AVDCRST_MAG87</strain>
    </source>
</reference>
<keyword evidence="3 5" id="KW-1133">Transmembrane helix</keyword>
<name>A0A6J4UUU7_9BACT</name>
<gene>
    <name evidence="6" type="ORF">AVDCRST_MAG87-1553</name>
</gene>
<comment type="subcellular location">
    <subcellularLocation>
        <location evidence="1">Membrane</location>
        <topology evidence="1">Multi-pass membrane protein</topology>
    </subcellularLocation>
</comment>
<evidence type="ECO:0008006" key="7">
    <source>
        <dbReference type="Google" id="ProtNLM"/>
    </source>
</evidence>
<protein>
    <recommendedName>
        <fullName evidence="7">Integral membrane protein</fullName>
    </recommendedName>
</protein>
<evidence type="ECO:0000256" key="1">
    <source>
        <dbReference type="ARBA" id="ARBA00004141"/>
    </source>
</evidence>
<sequence length="115" mass="11740">MYVASVTVSILLALVLLASGVMKVRRAPAVVANLRMVGVAERVIPGLGALEIAAALGLLLGLFWWPIGLAAGVGAVIYFVGAIVTHLRARDNAIGPAAGMLLICATAPLLMVLAL</sequence>
<feature type="transmembrane region" description="Helical" evidence="5">
    <location>
        <begin position="42"/>
        <end position="60"/>
    </location>
</feature>
<dbReference type="EMBL" id="CADCWJ010000346">
    <property type="protein sequence ID" value="CAA9560622.1"/>
    <property type="molecule type" value="Genomic_DNA"/>
</dbReference>
<evidence type="ECO:0000256" key="4">
    <source>
        <dbReference type="ARBA" id="ARBA00023136"/>
    </source>
</evidence>
<keyword evidence="2 5" id="KW-0812">Transmembrane</keyword>
<evidence type="ECO:0000256" key="5">
    <source>
        <dbReference type="SAM" id="Phobius"/>
    </source>
</evidence>
<accession>A0A6J4UUU7</accession>
<dbReference type="GO" id="GO:0016020">
    <property type="term" value="C:membrane"/>
    <property type="evidence" value="ECO:0007669"/>
    <property type="project" value="UniProtKB-SubCell"/>
</dbReference>
<dbReference type="AlphaFoldDB" id="A0A6J4UUU7"/>
<dbReference type="Pfam" id="PF13564">
    <property type="entry name" value="DoxX_2"/>
    <property type="match status" value="1"/>
</dbReference>
<keyword evidence="4 5" id="KW-0472">Membrane</keyword>
<dbReference type="InterPro" id="IPR032808">
    <property type="entry name" value="DoxX"/>
</dbReference>
<proteinExistence type="predicted"/>
<evidence type="ECO:0000256" key="2">
    <source>
        <dbReference type="ARBA" id="ARBA00022692"/>
    </source>
</evidence>
<organism evidence="6">
    <name type="scientific">uncultured Thermomicrobiales bacterium</name>
    <dbReference type="NCBI Taxonomy" id="1645740"/>
    <lineage>
        <taxon>Bacteria</taxon>
        <taxon>Pseudomonadati</taxon>
        <taxon>Thermomicrobiota</taxon>
        <taxon>Thermomicrobia</taxon>
        <taxon>Thermomicrobiales</taxon>
        <taxon>environmental samples</taxon>
    </lineage>
</organism>
<feature type="transmembrane region" description="Helical" evidence="5">
    <location>
        <begin position="93"/>
        <end position="114"/>
    </location>
</feature>
<feature type="transmembrane region" description="Helical" evidence="5">
    <location>
        <begin position="67"/>
        <end position="87"/>
    </location>
</feature>
<evidence type="ECO:0000313" key="6">
    <source>
        <dbReference type="EMBL" id="CAA9560622.1"/>
    </source>
</evidence>
<evidence type="ECO:0000256" key="3">
    <source>
        <dbReference type="ARBA" id="ARBA00022989"/>
    </source>
</evidence>